<gene>
    <name evidence="2" type="ORF">HanXRQr2_Chr07g0300511</name>
</gene>
<dbReference type="EMBL" id="MNCJ02000322">
    <property type="protein sequence ID" value="KAF5799087.1"/>
    <property type="molecule type" value="Genomic_DNA"/>
</dbReference>
<feature type="transmembrane region" description="Helical" evidence="1">
    <location>
        <begin position="12"/>
        <end position="32"/>
    </location>
</feature>
<keyword evidence="1" id="KW-0812">Transmembrane</keyword>
<dbReference type="AlphaFoldDB" id="A0A9K3NG24"/>
<protein>
    <submittedName>
        <fullName evidence="2">Uncharacterized protein</fullName>
    </submittedName>
</protein>
<reference evidence="2" key="1">
    <citation type="journal article" date="2017" name="Nature">
        <title>The sunflower genome provides insights into oil metabolism, flowering and Asterid evolution.</title>
        <authorList>
            <person name="Badouin H."/>
            <person name="Gouzy J."/>
            <person name="Grassa C.J."/>
            <person name="Murat F."/>
            <person name="Staton S.E."/>
            <person name="Cottret L."/>
            <person name="Lelandais-Briere C."/>
            <person name="Owens G.L."/>
            <person name="Carrere S."/>
            <person name="Mayjonade B."/>
            <person name="Legrand L."/>
            <person name="Gill N."/>
            <person name="Kane N.C."/>
            <person name="Bowers J.E."/>
            <person name="Hubner S."/>
            <person name="Bellec A."/>
            <person name="Berard A."/>
            <person name="Berges H."/>
            <person name="Blanchet N."/>
            <person name="Boniface M.C."/>
            <person name="Brunel D."/>
            <person name="Catrice O."/>
            <person name="Chaidir N."/>
            <person name="Claudel C."/>
            <person name="Donnadieu C."/>
            <person name="Faraut T."/>
            <person name="Fievet G."/>
            <person name="Helmstetter N."/>
            <person name="King M."/>
            <person name="Knapp S.J."/>
            <person name="Lai Z."/>
            <person name="Le Paslier M.C."/>
            <person name="Lippi Y."/>
            <person name="Lorenzon L."/>
            <person name="Mandel J.R."/>
            <person name="Marage G."/>
            <person name="Marchand G."/>
            <person name="Marquand E."/>
            <person name="Bret-Mestries E."/>
            <person name="Morien E."/>
            <person name="Nambeesan S."/>
            <person name="Nguyen T."/>
            <person name="Pegot-Espagnet P."/>
            <person name="Pouilly N."/>
            <person name="Raftis F."/>
            <person name="Sallet E."/>
            <person name="Schiex T."/>
            <person name="Thomas J."/>
            <person name="Vandecasteele C."/>
            <person name="Vares D."/>
            <person name="Vear F."/>
            <person name="Vautrin S."/>
            <person name="Crespi M."/>
            <person name="Mangin B."/>
            <person name="Burke J.M."/>
            <person name="Salse J."/>
            <person name="Munos S."/>
            <person name="Vincourt P."/>
            <person name="Rieseberg L.H."/>
            <person name="Langlade N.B."/>
        </authorList>
    </citation>
    <scope>NUCLEOTIDE SEQUENCE</scope>
    <source>
        <tissue evidence="2">Leaves</tissue>
    </source>
</reference>
<evidence type="ECO:0000313" key="2">
    <source>
        <dbReference type="EMBL" id="KAF5799087.1"/>
    </source>
</evidence>
<accession>A0A9K3NG24</accession>
<dbReference type="Gramene" id="mRNA:HanXRQr2_Chr07g0300511">
    <property type="protein sequence ID" value="CDS:HanXRQr2_Chr07g0300511.1"/>
    <property type="gene ID" value="HanXRQr2_Chr07g0300511"/>
</dbReference>
<comment type="caution">
    <text evidence="2">The sequence shown here is derived from an EMBL/GenBank/DDBJ whole genome shotgun (WGS) entry which is preliminary data.</text>
</comment>
<evidence type="ECO:0000313" key="3">
    <source>
        <dbReference type="Proteomes" id="UP000215914"/>
    </source>
</evidence>
<proteinExistence type="predicted"/>
<sequence length="60" mass="6864">MVTFKIVTLSSNILLKFILQLLLWCFTNFSSFGTMETSGWWSSGVCGFGACYVNMVYCMW</sequence>
<keyword evidence="1" id="KW-0472">Membrane</keyword>
<evidence type="ECO:0000256" key="1">
    <source>
        <dbReference type="SAM" id="Phobius"/>
    </source>
</evidence>
<name>A0A9K3NG24_HELAN</name>
<organism evidence="2 3">
    <name type="scientific">Helianthus annuus</name>
    <name type="common">Common sunflower</name>
    <dbReference type="NCBI Taxonomy" id="4232"/>
    <lineage>
        <taxon>Eukaryota</taxon>
        <taxon>Viridiplantae</taxon>
        <taxon>Streptophyta</taxon>
        <taxon>Embryophyta</taxon>
        <taxon>Tracheophyta</taxon>
        <taxon>Spermatophyta</taxon>
        <taxon>Magnoliopsida</taxon>
        <taxon>eudicotyledons</taxon>
        <taxon>Gunneridae</taxon>
        <taxon>Pentapetalae</taxon>
        <taxon>asterids</taxon>
        <taxon>campanulids</taxon>
        <taxon>Asterales</taxon>
        <taxon>Asteraceae</taxon>
        <taxon>Asteroideae</taxon>
        <taxon>Heliantheae alliance</taxon>
        <taxon>Heliantheae</taxon>
        <taxon>Helianthus</taxon>
    </lineage>
</organism>
<dbReference type="Proteomes" id="UP000215914">
    <property type="component" value="Unassembled WGS sequence"/>
</dbReference>
<feature type="transmembrane region" description="Helical" evidence="1">
    <location>
        <begin position="38"/>
        <end position="57"/>
    </location>
</feature>
<reference evidence="2" key="2">
    <citation type="submission" date="2020-06" db="EMBL/GenBank/DDBJ databases">
        <title>Helianthus annuus Genome sequencing and assembly Release 2.</title>
        <authorList>
            <person name="Gouzy J."/>
            <person name="Langlade N."/>
            <person name="Munos S."/>
        </authorList>
    </citation>
    <scope>NUCLEOTIDE SEQUENCE</scope>
    <source>
        <tissue evidence="2">Leaves</tissue>
    </source>
</reference>
<keyword evidence="3" id="KW-1185">Reference proteome</keyword>
<keyword evidence="1" id="KW-1133">Transmembrane helix</keyword>